<evidence type="ECO:0000313" key="2">
    <source>
        <dbReference type="EMBL" id="PSL34895.1"/>
    </source>
</evidence>
<reference evidence="2 3" key="1">
    <citation type="submission" date="2018-03" db="EMBL/GenBank/DDBJ databases">
        <title>Genomic Encyclopedia of Archaeal and Bacterial Type Strains, Phase II (KMG-II): from individual species to whole genera.</title>
        <authorList>
            <person name="Goeker M."/>
        </authorList>
    </citation>
    <scope>NUCLEOTIDE SEQUENCE [LARGE SCALE GENOMIC DNA]</scope>
    <source>
        <strain evidence="2 3">DSM 18107</strain>
    </source>
</reference>
<accession>A0A2P8GLT0</accession>
<dbReference type="PROSITE" id="PS50005">
    <property type="entry name" value="TPR"/>
    <property type="match status" value="1"/>
</dbReference>
<dbReference type="OrthoDB" id="1399920at2"/>
<dbReference type="InterPro" id="IPR019734">
    <property type="entry name" value="TPR_rpt"/>
</dbReference>
<dbReference type="Pfam" id="PF13181">
    <property type="entry name" value="TPR_8"/>
    <property type="match status" value="1"/>
</dbReference>
<dbReference type="Gene3D" id="1.25.40.10">
    <property type="entry name" value="Tetratricopeptide repeat domain"/>
    <property type="match status" value="1"/>
</dbReference>
<keyword evidence="3" id="KW-1185">Reference proteome</keyword>
<dbReference type="SMART" id="SM00028">
    <property type="entry name" value="TPR"/>
    <property type="match status" value="1"/>
</dbReference>
<dbReference type="InterPro" id="IPR011990">
    <property type="entry name" value="TPR-like_helical_dom_sf"/>
</dbReference>
<name>A0A2P8GLT0_9BACT</name>
<feature type="repeat" description="TPR" evidence="1">
    <location>
        <begin position="210"/>
        <end position="243"/>
    </location>
</feature>
<keyword evidence="1" id="KW-0802">TPR repeat</keyword>
<protein>
    <submittedName>
        <fullName evidence="2">Tetratricopeptide repeat protein</fullName>
    </submittedName>
</protein>
<evidence type="ECO:0000313" key="3">
    <source>
        <dbReference type="Proteomes" id="UP000240978"/>
    </source>
</evidence>
<dbReference type="AlphaFoldDB" id="A0A2P8GLT0"/>
<sequence length="430" mass="49134">MKYQIHALLIALLFPACNRLSPKIVEAGYIDSLINNRTVALQTKNNESDLLFWKNRIDPDRPGQVNEAKYASALVTRFREFGDINDVKEAESVLRSINKTYNSTLASPFIALTSSALLQHRFMEADTLLQKAKNIGINGFTSCTLSFDINFELGRYSIAEYYLKQLKGWNDYSYYFRLSKYDHVNGEIDSAIKDMLHAASLAKESAYLRGIALSNAGDLYIHAGDLRKAVELYKQCIGLNPADFHSITRLGWVALVHDRNDTLSERIFKFVQAKNKLPDPLFKLYQMAQSRGDKMLEKRYANEFVAKATDTRYGKMYTKYLIEIYTGILDEPAKAEGLAREELNNRATPQTYAWYAYSLFENNKKEDAYKVFQQHISGGALEGLELYYMGKMMEGLGKGYNAREFFKAADKNKYDLSPDMAENLKKSLKE</sequence>
<dbReference type="Proteomes" id="UP000240978">
    <property type="component" value="Unassembled WGS sequence"/>
</dbReference>
<dbReference type="EMBL" id="PYGK01000002">
    <property type="protein sequence ID" value="PSL34895.1"/>
    <property type="molecule type" value="Genomic_DNA"/>
</dbReference>
<organism evidence="2 3">
    <name type="scientific">Chitinophaga ginsengisoli</name>
    <dbReference type="NCBI Taxonomy" id="363837"/>
    <lineage>
        <taxon>Bacteria</taxon>
        <taxon>Pseudomonadati</taxon>
        <taxon>Bacteroidota</taxon>
        <taxon>Chitinophagia</taxon>
        <taxon>Chitinophagales</taxon>
        <taxon>Chitinophagaceae</taxon>
        <taxon>Chitinophaga</taxon>
    </lineage>
</organism>
<evidence type="ECO:0000256" key="1">
    <source>
        <dbReference type="PROSITE-ProRule" id="PRU00339"/>
    </source>
</evidence>
<proteinExistence type="predicted"/>
<gene>
    <name evidence="2" type="ORF">CLV42_102469</name>
</gene>
<comment type="caution">
    <text evidence="2">The sequence shown here is derived from an EMBL/GenBank/DDBJ whole genome shotgun (WGS) entry which is preliminary data.</text>
</comment>
<dbReference type="RefSeq" id="WP_106601152.1">
    <property type="nucleotide sequence ID" value="NZ_PYGK01000002.1"/>
</dbReference>
<dbReference type="SUPFAM" id="SSF48452">
    <property type="entry name" value="TPR-like"/>
    <property type="match status" value="2"/>
</dbReference>